<organism evidence="1 2">
    <name type="scientific">Lysinibacillus sphaericus</name>
    <name type="common">Bacillus sphaericus</name>
    <dbReference type="NCBI Taxonomy" id="1421"/>
    <lineage>
        <taxon>Bacteria</taxon>
        <taxon>Bacillati</taxon>
        <taxon>Bacillota</taxon>
        <taxon>Bacilli</taxon>
        <taxon>Bacillales</taxon>
        <taxon>Bacillaceae</taxon>
        <taxon>Lysinibacillus</taxon>
    </lineage>
</organism>
<reference evidence="1 2" key="1">
    <citation type="submission" date="2017-03" db="EMBL/GenBank/DDBJ databases">
        <title>The whole genome sequencing and assembly of Lysinibacillus sphaericus DSM 28T strain.</title>
        <authorList>
            <person name="Lee Y.-J."/>
            <person name="Yi H."/>
            <person name="Bahn Y.-S."/>
            <person name="Kim J.F."/>
            <person name="Lee D.-W."/>
        </authorList>
    </citation>
    <scope>NUCLEOTIDE SEQUENCE [LARGE SCALE GENOMIC DNA]</scope>
    <source>
        <strain evidence="1 2">DSM 28</strain>
    </source>
</reference>
<dbReference type="AlphaFoldDB" id="A0A2S0K079"/>
<dbReference type="Proteomes" id="UP000238825">
    <property type="component" value="Chromosome"/>
</dbReference>
<evidence type="ECO:0000313" key="1">
    <source>
        <dbReference type="EMBL" id="AVK96709.1"/>
    </source>
</evidence>
<evidence type="ECO:0000313" key="2">
    <source>
        <dbReference type="Proteomes" id="UP000238825"/>
    </source>
</evidence>
<dbReference type="GeneID" id="48276677"/>
<dbReference type="EMBL" id="CP019980">
    <property type="protein sequence ID" value="AVK96709.1"/>
    <property type="molecule type" value="Genomic_DNA"/>
</dbReference>
<sequence length="107" mass="12776">MDIIVTIPKSEYNYDDRETAVYEQGGFEQFWQLSSRPKRLNIGDRVYFVKNGCIESSMRVIRIEEKATTTCEVTNRTWSGCLIFMDDLQQENIQNINGFQGFRYRWW</sequence>
<protein>
    <submittedName>
        <fullName evidence="1">Uncharacterized protein</fullName>
    </submittedName>
</protein>
<proteinExistence type="predicted"/>
<accession>A0A2S0K079</accession>
<name>A0A2S0K079_LYSSH</name>
<dbReference type="RefSeq" id="WP_024364720.1">
    <property type="nucleotide sequence ID" value="NZ_BJNS01000045.1"/>
</dbReference>
<gene>
    <name evidence="1" type="ORF">LS41612_10740</name>
</gene>